<evidence type="ECO:0000259" key="2">
    <source>
        <dbReference type="PROSITE" id="PS50110"/>
    </source>
</evidence>
<dbReference type="SUPFAM" id="SSF52172">
    <property type="entry name" value="CheY-like"/>
    <property type="match status" value="1"/>
</dbReference>
<organism evidence="3 4">
    <name type="scientific">Marinobacterium aestuariivivens</name>
    <dbReference type="NCBI Taxonomy" id="1698799"/>
    <lineage>
        <taxon>Bacteria</taxon>
        <taxon>Pseudomonadati</taxon>
        <taxon>Pseudomonadota</taxon>
        <taxon>Gammaproteobacteria</taxon>
        <taxon>Oceanospirillales</taxon>
        <taxon>Oceanospirillaceae</taxon>
        <taxon>Marinobacterium</taxon>
    </lineage>
</organism>
<dbReference type="InterPro" id="IPR011006">
    <property type="entry name" value="CheY-like_superfamily"/>
</dbReference>
<dbReference type="Gene3D" id="3.40.50.2300">
    <property type="match status" value="1"/>
</dbReference>
<evidence type="ECO:0000313" key="3">
    <source>
        <dbReference type="EMBL" id="MFC6669049.1"/>
    </source>
</evidence>
<evidence type="ECO:0000256" key="1">
    <source>
        <dbReference type="PROSITE-ProRule" id="PRU00169"/>
    </source>
</evidence>
<reference evidence="4" key="1">
    <citation type="journal article" date="2019" name="Int. J. Syst. Evol. Microbiol.">
        <title>The Global Catalogue of Microorganisms (GCM) 10K type strain sequencing project: providing services to taxonomists for standard genome sequencing and annotation.</title>
        <authorList>
            <consortium name="The Broad Institute Genomics Platform"/>
            <consortium name="The Broad Institute Genome Sequencing Center for Infectious Disease"/>
            <person name="Wu L."/>
            <person name="Ma J."/>
        </authorList>
    </citation>
    <scope>NUCLEOTIDE SEQUENCE [LARGE SCALE GENOMIC DNA]</scope>
    <source>
        <strain evidence="4">NBRC 111756</strain>
    </source>
</reference>
<keyword evidence="4" id="KW-1185">Reference proteome</keyword>
<sequence>MSTASRACLPCRILFCDPRASHRAIAYEAGAHEGWDLLNLDDETQVLSQLRQFGCHVLIVVAQQQPYRALELLQRVMEEKPGVVRILVSGYMTPASSARALEVAHRILPDTVNGAELVAAIEYALKIEALVHKSAIRDYVSGLGRLPTLPTAYRALNEALNSDVSDARISPASSNRIRPLPPS</sequence>
<comment type="caution">
    <text evidence="3">The sequence shown here is derived from an EMBL/GenBank/DDBJ whole genome shotgun (WGS) entry which is preliminary data.</text>
</comment>
<evidence type="ECO:0000313" key="4">
    <source>
        <dbReference type="Proteomes" id="UP001596422"/>
    </source>
</evidence>
<protein>
    <recommendedName>
        <fullName evidence="2">Response regulatory domain-containing protein</fullName>
    </recommendedName>
</protein>
<comment type="caution">
    <text evidence="1">Lacks conserved residue(s) required for the propagation of feature annotation.</text>
</comment>
<proteinExistence type="predicted"/>
<dbReference type="InterPro" id="IPR001789">
    <property type="entry name" value="Sig_transdc_resp-reg_receiver"/>
</dbReference>
<accession>A0ABW1ZUL4</accession>
<feature type="domain" description="Response regulatory" evidence="2">
    <location>
        <begin position="12"/>
        <end position="125"/>
    </location>
</feature>
<dbReference type="Proteomes" id="UP001596422">
    <property type="component" value="Unassembled WGS sequence"/>
</dbReference>
<name>A0ABW1ZUL4_9GAMM</name>
<dbReference type="PROSITE" id="PS50110">
    <property type="entry name" value="RESPONSE_REGULATORY"/>
    <property type="match status" value="1"/>
</dbReference>
<gene>
    <name evidence="3" type="ORF">ACFQDL_02180</name>
</gene>
<dbReference type="EMBL" id="JBHSWE010000001">
    <property type="protein sequence ID" value="MFC6669049.1"/>
    <property type="molecule type" value="Genomic_DNA"/>
</dbReference>
<dbReference type="RefSeq" id="WP_379907596.1">
    <property type="nucleotide sequence ID" value="NZ_JBHSWE010000001.1"/>
</dbReference>